<comment type="subcellular location">
    <subcellularLocation>
        <location evidence="1 10">Cell outer membrane</location>
        <topology evidence="1 10">Multi-pass membrane protein</topology>
    </subcellularLocation>
</comment>
<evidence type="ECO:0000313" key="15">
    <source>
        <dbReference type="EMBL" id="REC48061.1"/>
    </source>
</evidence>
<dbReference type="PANTHER" id="PTHR30069">
    <property type="entry name" value="TONB-DEPENDENT OUTER MEMBRANE RECEPTOR"/>
    <property type="match status" value="1"/>
</dbReference>
<accession>A0A3D9B340</accession>
<dbReference type="RefSeq" id="WP_115928007.1">
    <property type="nucleotide sequence ID" value="NZ_QNVV01000006.1"/>
</dbReference>
<dbReference type="Gene3D" id="2.170.130.10">
    <property type="entry name" value="TonB-dependent receptor, plug domain"/>
    <property type="match status" value="1"/>
</dbReference>
<feature type="signal peptide" evidence="12">
    <location>
        <begin position="1"/>
        <end position="22"/>
    </location>
</feature>
<keyword evidence="9 10" id="KW-0998">Cell outer membrane</keyword>
<evidence type="ECO:0000256" key="10">
    <source>
        <dbReference type="PROSITE-ProRule" id="PRU01360"/>
    </source>
</evidence>
<proteinExistence type="inferred from homology"/>
<keyword evidence="2 10" id="KW-0813">Transport</keyword>
<evidence type="ECO:0000259" key="14">
    <source>
        <dbReference type="Pfam" id="PF07715"/>
    </source>
</evidence>
<evidence type="ECO:0000256" key="8">
    <source>
        <dbReference type="ARBA" id="ARBA00023170"/>
    </source>
</evidence>
<evidence type="ECO:0000256" key="12">
    <source>
        <dbReference type="SAM" id="SignalP"/>
    </source>
</evidence>
<sequence>MKKLTTSLLVLVLTSSVAIANAQQTKNDTIKTKEIEGVVVTALGIKREKRSLGYSTTEVKGDQISNVPVANVSDALAGQVAGLNITQSGTMGGSANVVIRGIKSLTSSNQALIVVDGTPVNNDTYNKSGMASGGGGYDYSNGMADINPNDIESVNVLKGAAASALYGSRGMNGVIMITTKKGRRSQKIGVEFNSSITIGTVDKTTLPKYQNEYGGGTSGNSFYNTDPANGYPDINGDGIIDNNIVNTYNDSSFGTRFDPNRLVYDWDSQYSNLPGYLKPTPWVAGKNPNSVWNTSTTYQNSIAFSAGNDKGKYRVGYTNFFQQGALVNSELKKNTLDFSADYNFTDKLNVFANISYINTKGKGRAYTGYESRNPMQSFRQWWNMSVDMDKQRQAYELTGKNMTWNIQDWETQKVGYTDNFYFNRYENYQTDNRNRYFGNFGLNYKFTDWLSFMGRYTFDTFDDLREERVAKGSSDQGRLSNGGNGEYYVMMQKVYEMNYDGIFNINKDLGGDFNLNGNVGFNLRRNRRYGMSVVTNGGLKVAGLYSITNSAEPLTENNLLDFDEKKTTTGLFAQASLGYKNMLFVDGSYRYDKSSALPTANRGYDYYSVSGSFVFSELLQSKDKINFGKLRLNYAEVGNDTGPYNLVNTYVFNPVFNGSFNATAPATSANPYLRPERMKELEAGLEMGFFRNRLNFDVSVYKQKTEDLITPTDISGASGFTRMWVNAGNIENTGIETRLTVVPIKTSNFTWELTGNWSKNKSKVTHIYGDNDFLQFASMWNVTTGAKIGESTGTIRGTNFVYLNGEKVVGADGRYLVSDDPQEIIGDAVPDWRGSIMNTVRYKNFSLSFLIDIKQGGDVYSQDMAFGLGSGLYQETAGLNDLGNPLRNSLANGGGIILPGVKADGTPNDIRTGFTNVNNPYGYNRAPEAMHVYDGSFVKLRNVSLSYKLPKEMLGNSFIDSMTLSIIGRNLWIIHKNLPYSDPESLMTAGNASGFQNGAHPSYREIGASIKVEF</sequence>
<feature type="domain" description="TonB-dependent receptor-like beta-barrel" evidence="13">
    <location>
        <begin position="414"/>
        <end position="970"/>
    </location>
</feature>
<evidence type="ECO:0000259" key="13">
    <source>
        <dbReference type="Pfam" id="PF00593"/>
    </source>
</evidence>
<dbReference type="Pfam" id="PF07715">
    <property type="entry name" value="Plug"/>
    <property type="match status" value="1"/>
</dbReference>
<dbReference type="GO" id="GO:0009279">
    <property type="term" value="C:cell outer membrane"/>
    <property type="evidence" value="ECO:0007669"/>
    <property type="project" value="UniProtKB-SubCell"/>
</dbReference>
<dbReference type="GO" id="GO:0044718">
    <property type="term" value="P:siderophore transmembrane transport"/>
    <property type="evidence" value="ECO:0007669"/>
    <property type="project" value="TreeGrafter"/>
</dbReference>
<dbReference type="AlphaFoldDB" id="A0A3D9B340"/>
<gene>
    <name evidence="15" type="ORF">DRF67_09230</name>
</gene>
<evidence type="ECO:0000256" key="11">
    <source>
        <dbReference type="RuleBase" id="RU003357"/>
    </source>
</evidence>
<keyword evidence="8" id="KW-0675">Receptor</keyword>
<dbReference type="NCBIfam" id="TIGR04057">
    <property type="entry name" value="SusC_RagA_signa"/>
    <property type="match status" value="1"/>
</dbReference>
<keyword evidence="4 10" id="KW-0812">Transmembrane</keyword>
<evidence type="ECO:0000256" key="3">
    <source>
        <dbReference type="ARBA" id="ARBA00022452"/>
    </source>
</evidence>
<evidence type="ECO:0000256" key="5">
    <source>
        <dbReference type="ARBA" id="ARBA00022729"/>
    </source>
</evidence>
<evidence type="ECO:0000256" key="4">
    <source>
        <dbReference type="ARBA" id="ARBA00022692"/>
    </source>
</evidence>
<keyword evidence="5 12" id="KW-0732">Signal</keyword>
<comment type="similarity">
    <text evidence="10 11">Belongs to the TonB-dependent receptor family.</text>
</comment>
<dbReference type="InterPro" id="IPR036942">
    <property type="entry name" value="Beta-barrel_TonB_sf"/>
</dbReference>
<keyword evidence="7 10" id="KW-0472">Membrane</keyword>
<evidence type="ECO:0000256" key="6">
    <source>
        <dbReference type="ARBA" id="ARBA00023077"/>
    </source>
</evidence>
<comment type="caution">
    <text evidence="15">The sequence shown here is derived from an EMBL/GenBank/DDBJ whole genome shotgun (WGS) entry which is preliminary data.</text>
</comment>
<keyword evidence="6 11" id="KW-0798">TonB box</keyword>
<name>A0A3D9B340_9FLAO</name>
<dbReference type="Gene3D" id="2.40.170.20">
    <property type="entry name" value="TonB-dependent receptor, beta-barrel domain"/>
    <property type="match status" value="1"/>
</dbReference>
<dbReference type="Proteomes" id="UP000256257">
    <property type="component" value="Unassembled WGS sequence"/>
</dbReference>
<evidence type="ECO:0000256" key="9">
    <source>
        <dbReference type="ARBA" id="ARBA00023237"/>
    </source>
</evidence>
<evidence type="ECO:0000256" key="2">
    <source>
        <dbReference type="ARBA" id="ARBA00022448"/>
    </source>
</evidence>
<dbReference type="GO" id="GO:0015344">
    <property type="term" value="F:siderophore uptake transmembrane transporter activity"/>
    <property type="evidence" value="ECO:0007669"/>
    <property type="project" value="TreeGrafter"/>
</dbReference>
<dbReference type="PROSITE" id="PS52016">
    <property type="entry name" value="TONB_DEPENDENT_REC_3"/>
    <property type="match status" value="1"/>
</dbReference>
<dbReference type="PANTHER" id="PTHR30069:SF29">
    <property type="entry name" value="HEMOGLOBIN AND HEMOGLOBIN-HAPTOGLOBIN-BINDING PROTEIN 1-RELATED"/>
    <property type="match status" value="1"/>
</dbReference>
<evidence type="ECO:0000256" key="1">
    <source>
        <dbReference type="ARBA" id="ARBA00004571"/>
    </source>
</evidence>
<dbReference type="Pfam" id="PF00593">
    <property type="entry name" value="TonB_dep_Rec_b-barrel"/>
    <property type="match status" value="1"/>
</dbReference>
<keyword evidence="3 10" id="KW-1134">Transmembrane beta strand</keyword>
<dbReference type="InterPro" id="IPR023996">
    <property type="entry name" value="TonB-dep_OMP_SusC/RagA"/>
</dbReference>
<feature type="domain" description="TonB-dependent receptor plug" evidence="14">
    <location>
        <begin position="49"/>
        <end position="174"/>
    </location>
</feature>
<protein>
    <submittedName>
        <fullName evidence="15">SusC/RagA family TonB-linked outer membrane protein</fullName>
    </submittedName>
</protein>
<reference evidence="15 16" key="1">
    <citation type="submission" date="2018-06" db="EMBL/GenBank/DDBJ databases">
        <title>Novel Chryseobacterium species.</title>
        <authorList>
            <person name="Newman J."/>
            <person name="Hugo C."/>
            <person name="Oosthuizen L."/>
            <person name="Charimba G."/>
        </authorList>
    </citation>
    <scope>NUCLEOTIDE SEQUENCE [LARGE SCALE GENOMIC DNA]</scope>
    <source>
        <strain evidence="15 16">7_F195</strain>
    </source>
</reference>
<dbReference type="EMBL" id="QNVV01000006">
    <property type="protein sequence ID" value="REC48061.1"/>
    <property type="molecule type" value="Genomic_DNA"/>
</dbReference>
<dbReference type="InterPro" id="IPR039426">
    <property type="entry name" value="TonB-dep_rcpt-like"/>
</dbReference>
<evidence type="ECO:0000313" key="16">
    <source>
        <dbReference type="Proteomes" id="UP000256257"/>
    </source>
</evidence>
<evidence type="ECO:0000256" key="7">
    <source>
        <dbReference type="ARBA" id="ARBA00023136"/>
    </source>
</evidence>
<dbReference type="OrthoDB" id="9768177at2"/>
<dbReference type="InterPro" id="IPR012910">
    <property type="entry name" value="Plug_dom"/>
</dbReference>
<feature type="chain" id="PRO_5017736358" evidence="12">
    <location>
        <begin position="23"/>
        <end position="1014"/>
    </location>
</feature>
<organism evidence="15 16">
    <name type="scientific">Chryseobacterium pennipullorum</name>
    <dbReference type="NCBI Taxonomy" id="2258963"/>
    <lineage>
        <taxon>Bacteria</taxon>
        <taxon>Pseudomonadati</taxon>
        <taxon>Bacteroidota</taxon>
        <taxon>Flavobacteriia</taxon>
        <taxon>Flavobacteriales</taxon>
        <taxon>Weeksellaceae</taxon>
        <taxon>Chryseobacterium group</taxon>
        <taxon>Chryseobacterium</taxon>
    </lineage>
</organism>
<dbReference type="InterPro" id="IPR037066">
    <property type="entry name" value="Plug_dom_sf"/>
</dbReference>
<keyword evidence="16" id="KW-1185">Reference proteome</keyword>
<dbReference type="NCBIfam" id="TIGR04056">
    <property type="entry name" value="OMP_RagA_SusC"/>
    <property type="match status" value="1"/>
</dbReference>
<dbReference type="InterPro" id="IPR023997">
    <property type="entry name" value="TonB-dep_OMP_SusC/RagA_CS"/>
</dbReference>
<dbReference type="InterPro" id="IPR000531">
    <property type="entry name" value="Beta-barrel_TonB"/>
</dbReference>
<dbReference type="SUPFAM" id="SSF56935">
    <property type="entry name" value="Porins"/>
    <property type="match status" value="1"/>
</dbReference>